<dbReference type="SUPFAM" id="SSF52058">
    <property type="entry name" value="L domain-like"/>
    <property type="match status" value="1"/>
</dbReference>
<evidence type="ECO:0000256" key="6">
    <source>
        <dbReference type="ARBA" id="ARBA00022737"/>
    </source>
</evidence>
<keyword evidence="3" id="KW-0433">Leucine-rich repeat</keyword>
<keyword evidence="9" id="KW-0325">Glycoprotein</keyword>
<feature type="transmembrane region" description="Helical" evidence="11">
    <location>
        <begin position="254"/>
        <end position="277"/>
    </location>
</feature>
<evidence type="ECO:0000256" key="3">
    <source>
        <dbReference type="ARBA" id="ARBA00022614"/>
    </source>
</evidence>
<dbReference type="PANTHER" id="PTHR48007">
    <property type="entry name" value="LEUCINE-RICH REPEAT RECEPTOR-LIKE PROTEIN KINASE PXC1"/>
    <property type="match status" value="1"/>
</dbReference>
<gene>
    <name evidence="14" type="ORF">RJ639_045279</name>
</gene>
<feature type="region of interest" description="Disordered" evidence="10">
    <location>
        <begin position="542"/>
        <end position="587"/>
    </location>
</feature>
<feature type="chain" id="PRO_5041692338" description="Protein kinase domain-containing protein" evidence="12">
    <location>
        <begin position="26"/>
        <end position="587"/>
    </location>
</feature>
<comment type="caution">
    <text evidence="14">The sequence shown here is derived from an EMBL/GenBank/DDBJ whole genome shotgun (WGS) entry which is preliminary data.</text>
</comment>
<evidence type="ECO:0000256" key="12">
    <source>
        <dbReference type="SAM" id="SignalP"/>
    </source>
</evidence>
<dbReference type="Gene3D" id="3.80.10.10">
    <property type="entry name" value="Ribonuclease Inhibitor"/>
    <property type="match status" value="2"/>
</dbReference>
<dbReference type="Pfam" id="PF13855">
    <property type="entry name" value="LRR_8"/>
    <property type="match status" value="1"/>
</dbReference>
<evidence type="ECO:0000256" key="1">
    <source>
        <dbReference type="ARBA" id="ARBA00004370"/>
    </source>
</evidence>
<feature type="signal peptide" evidence="12">
    <location>
        <begin position="1"/>
        <end position="25"/>
    </location>
</feature>
<keyword evidence="4 11" id="KW-0812">Transmembrane</keyword>
<evidence type="ECO:0000259" key="13">
    <source>
        <dbReference type="PROSITE" id="PS50011"/>
    </source>
</evidence>
<evidence type="ECO:0000256" key="2">
    <source>
        <dbReference type="ARBA" id="ARBA00008684"/>
    </source>
</evidence>
<dbReference type="Pfam" id="PF08263">
    <property type="entry name" value="LRRNT_2"/>
    <property type="match status" value="1"/>
</dbReference>
<dbReference type="SUPFAM" id="SSF56112">
    <property type="entry name" value="Protein kinase-like (PK-like)"/>
    <property type="match status" value="1"/>
</dbReference>
<dbReference type="GO" id="GO:0005524">
    <property type="term" value="F:ATP binding"/>
    <property type="evidence" value="ECO:0007669"/>
    <property type="project" value="InterPro"/>
</dbReference>
<dbReference type="Pfam" id="PF00069">
    <property type="entry name" value="Pkinase"/>
    <property type="match status" value="1"/>
</dbReference>
<keyword evidence="8 11" id="KW-0472">Membrane</keyword>
<dbReference type="PANTHER" id="PTHR48007:SF38">
    <property type="entry name" value="LEUCINE-RICH REPEAT PROTEIN KINASE FAMILY PROTEIN"/>
    <property type="match status" value="1"/>
</dbReference>
<evidence type="ECO:0000256" key="7">
    <source>
        <dbReference type="ARBA" id="ARBA00022989"/>
    </source>
</evidence>
<dbReference type="Proteomes" id="UP001188597">
    <property type="component" value="Unassembled WGS sequence"/>
</dbReference>
<dbReference type="InterPro" id="IPR011009">
    <property type="entry name" value="Kinase-like_dom_sf"/>
</dbReference>
<dbReference type="FunFam" id="3.80.10.10:FF:000041">
    <property type="entry name" value="LRR receptor-like serine/threonine-protein kinase ERECTA"/>
    <property type="match status" value="1"/>
</dbReference>
<evidence type="ECO:0000313" key="15">
    <source>
        <dbReference type="Proteomes" id="UP001188597"/>
    </source>
</evidence>
<evidence type="ECO:0000256" key="10">
    <source>
        <dbReference type="SAM" id="MobiDB-lite"/>
    </source>
</evidence>
<proteinExistence type="inferred from homology"/>
<keyword evidence="5 12" id="KW-0732">Signal</keyword>
<dbReference type="InterPro" id="IPR001611">
    <property type="entry name" value="Leu-rich_rpt"/>
</dbReference>
<evidence type="ECO:0000256" key="4">
    <source>
        <dbReference type="ARBA" id="ARBA00022692"/>
    </source>
</evidence>
<keyword evidence="7 11" id="KW-1133">Transmembrane helix</keyword>
<dbReference type="Pfam" id="PF00560">
    <property type="entry name" value="LRR_1"/>
    <property type="match status" value="1"/>
</dbReference>
<organism evidence="14 15">
    <name type="scientific">Escallonia herrerae</name>
    <dbReference type="NCBI Taxonomy" id="1293975"/>
    <lineage>
        <taxon>Eukaryota</taxon>
        <taxon>Viridiplantae</taxon>
        <taxon>Streptophyta</taxon>
        <taxon>Embryophyta</taxon>
        <taxon>Tracheophyta</taxon>
        <taxon>Spermatophyta</taxon>
        <taxon>Magnoliopsida</taxon>
        <taxon>eudicotyledons</taxon>
        <taxon>Gunneridae</taxon>
        <taxon>Pentapetalae</taxon>
        <taxon>asterids</taxon>
        <taxon>campanulids</taxon>
        <taxon>Escalloniales</taxon>
        <taxon>Escalloniaceae</taxon>
        <taxon>Escallonia</taxon>
    </lineage>
</organism>
<sequence length="587" mass="64465">MAIVRVLRASPFLYIFLISISTLTASSVTDSEALLRLKKSFTNTESLEPWKPGAEPCAKGRQWPGLQCDKGTVTGLRLGEMNLSGKVDVDALVLISGLRSISIVNNSFSGPIPEFHRMGALKSIFLSGNRFSDEIPSGFFTKMESLKKVWLSHNRFRGEIPSSLTQLSNLMELHLEDNQFSGVIPRLEQRTLYQFDVSNNNLRGEIPSSLSRFNASAFKGNAGLCGAQLGKSCGTSLASSLPPEKKSNDKKSNMIAYGLLISAVIIFSLMMLGIFVLRRRQLKFDTIDKENLEESIALDESIGVDVSASASSKKYMDDWVKKRAGSLRKGSSRDRGPSHAELNWPARLKIIRGIARGLGYLHTELASLVLPHGDLKSSNVLVTADLEPLLVDYGFSAFISTNQAAQALFAYKSPEAAQDLNISPKCDVYCLGIIILEILTGKFPTQYVNNGNGGIDLVRLLKSVITEGKETELLDPDIANARQSSLDEMVRLFHIGAACTESNPNQRLDVREAIMRIEEIQIEGGRDGRPYHVLPSLRDGYADAPGSRLSPQVSGGQERGQASWRRHDSFGNQSGRRKSDSFAFDIS</sequence>
<dbReference type="Gene3D" id="1.10.510.10">
    <property type="entry name" value="Transferase(Phosphotransferase) domain 1"/>
    <property type="match status" value="1"/>
</dbReference>
<dbReference type="PROSITE" id="PS50011">
    <property type="entry name" value="PROTEIN_KINASE_DOM"/>
    <property type="match status" value="1"/>
</dbReference>
<comment type="subcellular location">
    <subcellularLocation>
        <location evidence="1">Membrane</location>
    </subcellularLocation>
</comment>
<protein>
    <recommendedName>
        <fullName evidence="13">Protein kinase domain-containing protein</fullName>
    </recommendedName>
</protein>
<dbReference type="PROSITE" id="PS00108">
    <property type="entry name" value="PROTEIN_KINASE_ST"/>
    <property type="match status" value="1"/>
</dbReference>
<evidence type="ECO:0000256" key="9">
    <source>
        <dbReference type="ARBA" id="ARBA00023180"/>
    </source>
</evidence>
<name>A0AA89B044_9ASTE</name>
<keyword evidence="15" id="KW-1185">Reference proteome</keyword>
<evidence type="ECO:0000256" key="8">
    <source>
        <dbReference type="ARBA" id="ARBA00023136"/>
    </source>
</evidence>
<keyword evidence="6" id="KW-0677">Repeat</keyword>
<evidence type="ECO:0000313" key="14">
    <source>
        <dbReference type="EMBL" id="KAK3022140.1"/>
    </source>
</evidence>
<dbReference type="InterPro" id="IPR008271">
    <property type="entry name" value="Ser/Thr_kinase_AS"/>
</dbReference>
<dbReference type="InterPro" id="IPR046959">
    <property type="entry name" value="PRK1-6/SRF4-like"/>
</dbReference>
<dbReference type="GO" id="GO:0004672">
    <property type="term" value="F:protein kinase activity"/>
    <property type="evidence" value="ECO:0007669"/>
    <property type="project" value="InterPro"/>
</dbReference>
<accession>A0AA89B044</accession>
<dbReference type="GO" id="GO:0016020">
    <property type="term" value="C:membrane"/>
    <property type="evidence" value="ECO:0007669"/>
    <property type="project" value="UniProtKB-SubCell"/>
</dbReference>
<comment type="similarity">
    <text evidence="2">Belongs to the protein kinase superfamily. Ser/Thr protein kinase family.</text>
</comment>
<dbReference type="InterPro" id="IPR013210">
    <property type="entry name" value="LRR_N_plant-typ"/>
</dbReference>
<reference evidence="14" key="1">
    <citation type="submission" date="2022-12" db="EMBL/GenBank/DDBJ databases">
        <title>Draft genome assemblies for two species of Escallonia (Escalloniales).</title>
        <authorList>
            <person name="Chanderbali A."/>
            <person name="Dervinis C."/>
            <person name="Anghel I."/>
            <person name="Soltis D."/>
            <person name="Soltis P."/>
            <person name="Zapata F."/>
        </authorList>
    </citation>
    <scope>NUCLEOTIDE SEQUENCE</scope>
    <source>
        <strain evidence="14">UCBG64.0493</strain>
        <tissue evidence="14">Leaf</tissue>
    </source>
</reference>
<evidence type="ECO:0000256" key="11">
    <source>
        <dbReference type="SAM" id="Phobius"/>
    </source>
</evidence>
<dbReference type="InterPro" id="IPR032675">
    <property type="entry name" value="LRR_dom_sf"/>
</dbReference>
<evidence type="ECO:0000256" key="5">
    <source>
        <dbReference type="ARBA" id="ARBA00022729"/>
    </source>
</evidence>
<dbReference type="InterPro" id="IPR000719">
    <property type="entry name" value="Prot_kinase_dom"/>
</dbReference>
<dbReference type="AlphaFoldDB" id="A0AA89B044"/>
<feature type="domain" description="Protein kinase" evidence="13">
    <location>
        <begin position="227"/>
        <end position="520"/>
    </location>
</feature>
<dbReference type="EMBL" id="JAVXUP010000727">
    <property type="protein sequence ID" value="KAK3022140.1"/>
    <property type="molecule type" value="Genomic_DNA"/>
</dbReference>
<dbReference type="SMART" id="SM00220">
    <property type="entry name" value="S_TKc"/>
    <property type="match status" value="1"/>
</dbReference>